<dbReference type="RefSeq" id="WP_191202524.1">
    <property type="nucleotide sequence ID" value="NZ_JACXZA010000001.1"/>
</dbReference>
<proteinExistence type="predicted"/>
<reference evidence="6 7" key="1">
    <citation type="submission" date="2020-09" db="EMBL/GenBank/DDBJ databases">
        <title>Paenibacillus sp. strain PR3 16S rRNA gene Genome sequencing and assembly.</title>
        <authorList>
            <person name="Kim J."/>
        </authorList>
    </citation>
    <scope>NUCLEOTIDE SEQUENCE [LARGE SCALE GENOMIC DNA]</scope>
    <source>
        <strain evidence="6 7">PR3</strain>
    </source>
</reference>
<evidence type="ECO:0000256" key="2">
    <source>
        <dbReference type="ARBA" id="ARBA00022692"/>
    </source>
</evidence>
<organism evidence="6 7">
    <name type="scientific">Paenibacillus terricola</name>
    <dbReference type="NCBI Taxonomy" id="2763503"/>
    <lineage>
        <taxon>Bacteria</taxon>
        <taxon>Bacillati</taxon>
        <taxon>Bacillota</taxon>
        <taxon>Bacilli</taxon>
        <taxon>Bacillales</taxon>
        <taxon>Paenibacillaceae</taxon>
        <taxon>Paenibacillus</taxon>
    </lineage>
</organism>
<evidence type="ECO:0000313" key="7">
    <source>
        <dbReference type="Proteomes" id="UP000609346"/>
    </source>
</evidence>
<dbReference type="InterPro" id="IPR007300">
    <property type="entry name" value="CidB/LrgB"/>
</dbReference>
<name>A0ABR8MTD5_9BACL</name>
<feature type="transmembrane region" description="Helical" evidence="5">
    <location>
        <begin position="143"/>
        <end position="164"/>
    </location>
</feature>
<evidence type="ECO:0000313" key="6">
    <source>
        <dbReference type="EMBL" id="MBD3918321.1"/>
    </source>
</evidence>
<dbReference type="PANTHER" id="PTHR30249">
    <property type="entry name" value="PUTATIVE SEROTONIN TRANSPORTER"/>
    <property type="match status" value="1"/>
</dbReference>
<feature type="transmembrane region" description="Helical" evidence="5">
    <location>
        <begin position="28"/>
        <end position="50"/>
    </location>
</feature>
<feature type="transmembrane region" description="Helical" evidence="5">
    <location>
        <begin position="86"/>
        <end position="111"/>
    </location>
</feature>
<sequence>MIPLICLLVTIGIYIASRALYARFSLFILTPVLVTPLLLIGLLLITGIPYTDFDSGAHWLSDLLKPATVALAVPLYRHFDVLKKHALEIVCGVIAGSAASVICAAAAGGLFHFNATLTESLIPRSVTTPIAMNLSATLGGNPAFTAALVMVTGLTGSLFGPAVIRMLHVESDVTRGVMLGTSAHGAGTSKAFELGSLAGAIASVSMIIAALLAIIALPVFAQLIY</sequence>
<evidence type="ECO:0000256" key="4">
    <source>
        <dbReference type="ARBA" id="ARBA00023136"/>
    </source>
</evidence>
<keyword evidence="2 5" id="KW-0812">Transmembrane</keyword>
<dbReference type="Pfam" id="PF04172">
    <property type="entry name" value="LrgB"/>
    <property type="match status" value="1"/>
</dbReference>
<dbReference type="EMBL" id="JACXZA010000001">
    <property type="protein sequence ID" value="MBD3918321.1"/>
    <property type="molecule type" value="Genomic_DNA"/>
</dbReference>
<dbReference type="Proteomes" id="UP000609346">
    <property type="component" value="Unassembled WGS sequence"/>
</dbReference>
<evidence type="ECO:0000256" key="5">
    <source>
        <dbReference type="SAM" id="Phobius"/>
    </source>
</evidence>
<evidence type="ECO:0000256" key="3">
    <source>
        <dbReference type="ARBA" id="ARBA00022989"/>
    </source>
</evidence>
<keyword evidence="7" id="KW-1185">Reference proteome</keyword>
<comment type="subcellular location">
    <subcellularLocation>
        <location evidence="1">Membrane</location>
        <topology evidence="1">Multi-pass membrane protein</topology>
    </subcellularLocation>
</comment>
<dbReference type="PANTHER" id="PTHR30249:SF3">
    <property type="entry name" value="MUREIN HYDROLASE EXPORT REGULATOR"/>
    <property type="match status" value="1"/>
</dbReference>
<comment type="caution">
    <text evidence="6">The sequence shown here is derived from an EMBL/GenBank/DDBJ whole genome shotgun (WGS) entry which is preliminary data.</text>
</comment>
<keyword evidence="3 5" id="KW-1133">Transmembrane helix</keyword>
<accession>A0ABR8MTD5</accession>
<keyword evidence="4 5" id="KW-0472">Membrane</keyword>
<feature type="transmembrane region" description="Helical" evidence="5">
    <location>
        <begin position="197"/>
        <end position="221"/>
    </location>
</feature>
<evidence type="ECO:0000256" key="1">
    <source>
        <dbReference type="ARBA" id="ARBA00004141"/>
    </source>
</evidence>
<protein>
    <submittedName>
        <fullName evidence="6">LrgB family protein</fullName>
    </submittedName>
</protein>
<gene>
    <name evidence="6" type="ORF">H8B09_06105</name>
</gene>